<evidence type="ECO:0000256" key="1">
    <source>
        <dbReference type="ARBA" id="ARBA00005437"/>
    </source>
</evidence>
<sequence length="218" mass="24117">MKSLVLSGNGCTVFDSNGHVVYRVDNYNCKSGNQVHLMDSWGNVLFTIFRKKFKLLGCWEGYKTSGSGADDERKPGFQVRKSFRLLRGGSLCRALVGLDQNQPSQYKIQSWTRNSTCRIIDDSGGLIAETRAAHHGVVTSDWLAAQAQVAVAVGRHSDDLLPSEPELRVAGKPFSVIDEFNNWRKQPNLAEAVAAIRALTAMIRNSEATTTMELEIEL</sequence>
<reference evidence="2 3" key="1">
    <citation type="journal article" date="2020" name="Mol. Plant">
        <title>The Chromosome-Based Rubber Tree Genome Provides New Insights into Spurge Genome Evolution and Rubber Biosynthesis.</title>
        <authorList>
            <person name="Liu J."/>
            <person name="Shi C."/>
            <person name="Shi C.C."/>
            <person name="Li W."/>
            <person name="Zhang Q.J."/>
            <person name="Zhang Y."/>
            <person name="Li K."/>
            <person name="Lu H.F."/>
            <person name="Shi C."/>
            <person name="Zhu S.T."/>
            <person name="Xiao Z.Y."/>
            <person name="Nan H."/>
            <person name="Yue Y."/>
            <person name="Zhu X.G."/>
            <person name="Wu Y."/>
            <person name="Hong X.N."/>
            <person name="Fan G.Y."/>
            <person name="Tong Y."/>
            <person name="Zhang D."/>
            <person name="Mao C.L."/>
            <person name="Liu Y.L."/>
            <person name="Hao S.J."/>
            <person name="Liu W.Q."/>
            <person name="Lv M.Q."/>
            <person name="Zhang H.B."/>
            <person name="Liu Y."/>
            <person name="Hu-Tang G.R."/>
            <person name="Wang J.P."/>
            <person name="Wang J.H."/>
            <person name="Sun Y.H."/>
            <person name="Ni S.B."/>
            <person name="Chen W.B."/>
            <person name="Zhang X.C."/>
            <person name="Jiao Y.N."/>
            <person name="Eichler E.E."/>
            <person name="Li G.H."/>
            <person name="Liu X."/>
            <person name="Gao L.Z."/>
        </authorList>
    </citation>
    <scope>NUCLEOTIDE SEQUENCE [LARGE SCALE GENOMIC DNA]</scope>
    <source>
        <strain evidence="3">cv. GT1</strain>
        <tissue evidence="2">Leaf</tissue>
    </source>
</reference>
<proteinExistence type="inferred from homology"/>
<evidence type="ECO:0000313" key="3">
    <source>
        <dbReference type="Proteomes" id="UP000467840"/>
    </source>
</evidence>
<comment type="similarity">
    <text evidence="1">Belongs to the LOR family.</text>
</comment>
<comment type="caution">
    <text evidence="2">The sequence shown here is derived from an EMBL/GenBank/DDBJ whole genome shotgun (WGS) entry which is preliminary data.</text>
</comment>
<protein>
    <submittedName>
        <fullName evidence="2">Uncharacterized protein</fullName>
    </submittedName>
</protein>
<dbReference type="Proteomes" id="UP000467840">
    <property type="component" value="Chromosome 4"/>
</dbReference>
<dbReference type="PANTHER" id="PTHR31087:SF25">
    <property type="entry name" value="TRANSLATION INITIATION FACTOR 2B FAMILY PROTEIN, PUTATIVE, EXPRESSED-RELATED"/>
    <property type="match status" value="1"/>
</dbReference>
<dbReference type="Gene3D" id="1.20.120.1070">
    <property type="entry name" value="Translation initiation factor eIF-2B, N-terminal domain"/>
    <property type="match status" value="1"/>
</dbReference>
<keyword evidence="3" id="KW-1185">Reference proteome</keyword>
<dbReference type="EMBL" id="JAAGAX010000010">
    <property type="protein sequence ID" value="KAF2300899.1"/>
    <property type="molecule type" value="Genomic_DNA"/>
</dbReference>
<organism evidence="2 3">
    <name type="scientific">Hevea brasiliensis</name>
    <name type="common">Para rubber tree</name>
    <name type="synonym">Siphonia brasiliensis</name>
    <dbReference type="NCBI Taxonomy" id="3981"/>
    <lineage>
        <taxon>Eukaryota</taxon>
        <taxon>Viridiplantae</taxon>
        <taxon>Streptophyta</taxon>
        <taxon>Embryophyta</taxon>
        <taxon>Tracheophyta</taxon>
        <taxon>Spermatophyta</taxon>
        <taxon>Magnoliopsida</taxon>
        <taxon>eudicotyledons</taxon>
        <taxon>Gunneridae</taxon>
        <taxon>Pentapetalae</taxon>
        <taxon>rosids</taxon>
        <taxon>fabids</taxon>
        <taxon>Malpighiales</taxon>
        <taxon>Euphorbiaceae</taxon>
        <taxon>Crotonoideae</taxon>
        <taxon>Micrandreae</taxon>
        <taxon>Hevea</taxon>
    </lineage>
</organism>
<evidence type="ECO:0000313" key="2">
    <source>
        <dbReference type="EMBL" id="KAF2300899.1"/>
    </source>
</evidence>
<gene>
    <name evidence="2" type="ORF">GH714_018082</name>
</gene>
<dbReference type="PANTHER" id="PTHR31087">
    <property type="match status" value="1"/>
</dbReference>
<dbReference type="InterPro" id="IPR038595">
    <property type="entry name" value="LOR_sf"/>
</dbReference>
<dbReference type="InterPro" id="IPR025659">
    <property type="entry name" value="Tubby-like_C"/>
</dbReference>
<accession>A0A6A6LMR0</accession>
<name>A0A6A6LMR0_HEVBR</name>
<dbReference type="InterPro" id="IPR007612">
    <property type="entry name" value="LOR"/>
</dbReference>
<dbReference type="Gene3D" id="2.40.160.200">
    <property type="entry name" value="LURP1-related"/>
    <property type="match status" value="1"/>
</dbReference>
<dbReference type="InterPro" id="IPR042528">
    <property type="entry name" value="elF-2B_alpha_N"/>
</dbReference>
<dbReference type="Pfam" id="PF04525">
    <property type="entry name" value="LOR"/>
    <property type="match status" value="1"/>
</dbReference>
<dbReference type="SUPFAM" id="SSF54518">
    <property type="entry name" value="Tubby C-terminal domain-like"/>
    <property type="match status" value="1"/>
</dbReference>
<dbReference type="AlphaFoldDB" id="A0A6A6LMR0"/>